<feature type="compositionally biased region" description="Acidic residues" evidence="2">
    <location>
        <begin position="117"/>
        <end position="129"/>
    </location>
</feature>
<dbReference type="PANTHER" id="PTHR23329:SF1">
    <property type="entry name" value="TUFTELIN-INTERACTING PROTEIN 11"/>
    <property type="match status" value="1"/>
</dbReference>
<feature type="compositionally biased region" description="Basic and acidic residues" evidence="2">
    <location>
        <begin position="378"/>
        <end position="396"/>
    </location>
</feature>
<organism evidence="4 5">
    <name type="scientific">Naganishia liquefaciens</name>
    <dbReference type="NCBI Taxonomy" id="104408"/>
    <lineage>
        <taxon>Eukaryota</taxon>
        <taxon>Fungi</taxon>
        <taxon>Dikarya</taxon>
        <taxon>Basidiomycota</taxon>
        <taxon>Agaricomycotina</taxon>
        <taxon>Tremellomycetes</taxon>
        <taxon>Filobasidiales</taxon>
        <taxon>Filobasidiaceae</taxon>
        <taxon>Naganishia</taxon>
    </lineage>
</organism>
<gene>
    <name evidence="4" type="ORF">NliqN6_4881</name>
</gene>
<accession>A0A8H3YG92</accession>
<protein>
    <recommendedName>
        <fullName evidence="3">G-patch domain-containing protein</fullName>
    </recommendedName>
</protein>
<sequence>MGRRKPQYIDDSDSDSDNPKRDSDGYNSQEDADSRAERQLFERNSRKRRRTGGKESAWEGIFGEDDDVPPHPSHHDRRGPKTNGAFKAPNFVRPSAPVLGKQDTDEAEVSMKGSSNDDNDSESEGDSEEEERRHRPPVVREPSEDEDEEEAQPRGLGSGAGRAGVGAGLGAGVGAKRVGGIGSSNASSASTGRTTAFTASTTSTFTLSKPATSEKTAASNSPTKDDTAFDMQSGLGTANRARLEQAEEEILYPKDEAHAYPQGFGRQHSRKELGSNDPSRAGSRGSTPGSGGGIGSRRSTNFTVPAPASGSSTPTVRPEVTAKDLRHLNSISNSFGARMLAKFGWEAGKGLGADESGKAVPIEANVGLQKGQGIGKGVRTEQSRRDAKARGEKFSSDEEDDNRTRKSKNRAAGGAATIDNTKGESASWKKQRKVKVKVEHKTYEQLIAEAGEEGKSVDEGVGLVLDARSGELKEVSSVAAATSSSHWTPSSDKTQLPELRHNLRLILDASVSDVAALAREGKGIEEKKKWAVREAERLEKVKQASEQKILRLQTIHAITQHISTLASEATFTDGADPLGPFTVDFNKLIEDFREEYDEYDLDEVVVGAISQALAPMFKEFQPLVESDVLLRILEKWKRAYRYSEMDRSEVHAMEVYGATQVPADGDRQAGLSMTPFESLIYHLWLPKVRSALNNEWDVANPQPAIRLIESWGPLLPRFILDNVVDQLILPKLHKQVREWSWNPRSVKSGAPAVSLASIVFPWLAPLKSRSDHVLDEAKIRVGEVMKRWKIKDVIPDELQLWKTVFSRGKWDTLILLNILPKLAQHLDSDFEINPRSQDMAPLDRVLGWSRLMRESTFAQLLTEKFFPAWLDTLHFWLIQPNYNAGEVASWYQYWKDYLANYTTARDENLSESRDVEHGFRTGLKLMNEAMSLGAEAPKRLAKPDLKSLPDKKSRPVKSTTGRSAAPPTDQPEITFRSIAEQHAAGHNLLFVPTGKSHSATGKQLFKVSKSFDGKGGITVYVGDDAVYAMMEDGSFRPILLDDMVKMAEKR</sequence>
<evidence type="ECO:0000313" key="5">
    <source>
        <dbReference type="Proteomes" id="UP000620104"/>
    </source>
</evidence>
<dbReference type="GO" id="GO:0000390">
    <property type="term" value="P:spliceosomal complex disassembly"/>
    <property type="evidence" value="ECO:0007669"/>
    <property type="project" value="InterPro"/>
</dbReference>
<dbReference type="Pfam" id="PF01585">
    <property type="entry name" value="G-patch"/>
    <property type="match status" value="1"/>
</dbReference>
<name>A0A8H3YG92_9TREE</name>
<feature type="compositionally biased region" description="Basic and acidic residues" evidence="2">
    <location>
        <begin position="941"/>
        <end position="953"/>
    </location>
</feature>
<dbReference type="InterPro" id="IPR000467">
    <property type="entry name" value="G_patch_dom"/>
</dbReference>
<dbReference type="Pfam" id="PF07842">
    <property type="entry name" value="GCFC"/>
    <property type="match status" value="1"/>
</dbReference>
<dbReference type="AlphaFoldDB" id="A0A8H3YG92"/>
<dbReference type="InterPro" id="IPR022783">
    <property type="entry name" value="GCFC_dom"/>
</dbReference>
<feature type="compositionally biased region" description="Basic and acidic residues" evidence="2">
    <location>
        <begin position="241"/>
        <end position="258"/>
    </location>
</feature>
<dbReference type="PROSITE" id="PS50174">
    <property type="entry name" value="G_PATCH"/>
    <property type="match status" value="1"/>
</dbReference>
<feature type="compositionally biased region" description="Low complexity" evidence="2">
    <location>
        <begin position="183"/>
        <end position="208"/>
    </location>
</feature>
<feature type="compositionally biased region" description="Basic and acidic residues" evidence="2">
    <location>
        <begin position="32"/>
        <end position="44"/>
    </location>
</feature>
<evidence type="ECO:0000313" key="4">
    <source>
        <dbReference type="EMBL" id="GHJ88479.1"/>
    </source>
</evidence>
<keyword evidence="5" id="KW-1185">Reference proteome</keyword>
<dbReference type="Proteomes" id="UP000620104">
    <property type="component" value="Unassembled WGS sequence"/>
</dbReference>
<dbReference type="InterPro" id="IPR045211">
    <property type="entry name" value="TFP11/STIP/Ntr1"/>
</dbReference>
<feature type="region of interest" description="Disordered" evidence="2">
    <location>
        <begin position="369"/>
        <end position="424"/>
    </location>
</feature>
<dbReference type="PANTHER" id="PTHR23329">
    <property type="entry name" value="TUFTELIN-INTERACTING PROTEIN 11-RELATED"/>
    <property type="match status" value="1"/>
</dbReference>
<feature type="compositionally biased region" description="Gly residues" evidence="2">
    <location>
        <begin position="156"/>
        <end position="182"/>
    </location>
</feature>
<comment type="caution">
    <text evidence="4">The sequence shown here is derived from an EMBL/GenBank/DDBJ whole genome shotgun (WGS) entry which is preliminary data.</text>
</comment>
<feature type="region of interest" description="Disordered" evidence="2">
    <location>
        <begin position="941"/>
        <end position="971"/>
    </location>
</feature>
<evidence type="ECO:0000256" key="1">
    <source>
        <dbReference type="ARBA" id="ARBA00010900"/>
    </source>
</evidence>
<dbReference type="GO" id="GO:0071008">
    <property type="term" value="C:U2-type post-mRNA release spliceosomal complex"/>
    <property type="evidence" value="ECO:0007669"/>
    <property type="project" value="TreeGrafter"/>
</dbReference>
<dbReference type="SMART" id="SM00443">
    <property type="entry name" value="G_patch"/>
    <property type="match status" value="1"/>
</dbReference>
<dbReference type="GO" id="GO:0003676">
    <property type="term" value="F:nucleic acid binding"/>
    <property type="evidence" value="ECO:0007669"/>
    <property type="project" value="InterPro"/>
</dbReference>
<evidence type="ECO:0000256" key="2">
    <source>
        <dbReference type="SAM" id="MobiDB-lite"/>
    </source>
</evidence>
<comment type="similarity">
    <text evidence="1">Belongs to the TFP11/STIP family.</text>
</comment>
<feature type="region of interest" description="Disordered" evidence="2">
    <location>
        <begin position="1"/>
        <end position="322"/>
    </location>
</feature>
<reference evidence="4" key="1">
    <citation type="submission" date="2020-07" db="EMBL/GenBank/DDBJ databases">
        <title>Draft Genome Sequence of a Deep-Sea Yeast, Naganishia (Cryptococcus) liquefaciens strain N6.</title>
        <authorList>
            <person name="Han Y.W."/>
            <person name="Kajitani R."/>
            <person name="Morimoto H."/>
            <person name="Parhat M."/>
            <person name="Tsubouchi H."/>
            <person name="Bakenova O."/>
            <person name="Ogata M."/>
            <person name="Argunhan B."/>
            <person name="Aoki R."/>
            <person name="Kajiwara S."/>
            <person name="Itoh T."/>
            <person name="Iwasaki H."/>
        </authorList>
    </citation>
    <scope>NUCLEOTIDE SEQUENCE</scope>
    <source>
        <strain evidence="4">N6</strain>
    </source>
</reference>
<feature type="compositionally biased region" description="Polar residues" evidence="2">
    <location>
        <begin position="209"/>
        <end position="222"/>
    </location>
</feature>
<dbReference type="EMBL" id="BLZA01000030">
    <property type="protein sequence ID" value="GHJ88479.1"/>
    <property type="molecule type" value="Genomic_DNA"/>
</dbReference>
<dbReference type="OrthoDB" id="4822at2759"/>
<feature type="domain" description="G-patch" evidence="3">
    <location>
        <begin position="332"/>
        <end position="379"/>
    </location>
</feature>
<proteinExistence type="inferred from homology"/>
<evidence type="ECO:0000259" key="3">
    <source>
        <dbReference type="PROSITE" id="PS50174"/>
    </source>
</evidence>